<sequence length="116" mass="13117">MDHKDTGKFLVQFAEGDDRTMEIAWTIAGVDAAYGYALRPVEVAMARFAKSFEEIDDPTAYEYRHSVRIGVGEIGLFKGPDACVLVKPKKIESGPRYGNKDNFVHFEYQVRVTNPR</sequence>
<dbReference type="EMBL" id="WWCS01000007">
    <property type="protein sequence ID" value="MYN40318.1"/>
    <property type="molecule type" value="Genomic_DNA"/>
</dbReference>
<dbReference type="Proteomes" id="UP000466332">
    <property type="component" value="Unassembled WGS sequence"/>
</dbReference>
<comment type="caution">
    <text evidence="1">The sequence shown here is derived from an EMBL/GenBank/DDBJ whole genome shotgun (WGS) entry which is preliminary data.</text>
</comment>
<evidence type="ECO:0000313" key="1">
    <source>
        <dbReference type="EMBL" id="MYN40318.1"/>
    </source>
</evidence>
<reference evidence="1 2" key="1">
    <citation type="submission" date="2019-12" db="EMBL/GenBank/DDBJ databases">
        <title>Novel species isolated from a subtropical stream in China.</title>
        <authorList>
            <person name="Lu H."/>
        </authorList>
    </citation>
    <scope>NUCLEOTIDE SEQUENCE [LARGE SCALE GENOMIC DNA]</scope>
    <source>
        <strain evidence="1 2">FT109W</strain>
    </source>
</reference>
<gene>
    <name evidence="1" type="ORF">GTP55_13125</name>
</gene>
<name>A0ABW9WGX0_9BURK</name>
<dbReference type="RefSeq" id="WP_161045381.1">
    <property type="nucleotide sequence ID" value="NZ_WWCS01000007.1"/>
</dbReference>
<organism evidence="1 2">
    <name type="scientific">Duganella margarita</name>
    <dbReference type="NCBI Taxonomy" id="2692170"/>
    <lineage>
        <taxon>Bacteria</taxon>
        <taxon>Pseudomonadati</taxon>
        <taxon>Pseudomonadota</taxon>
        <taxon>Betaproteobacteria</taxon>
        <taxon>Burkholderiales</taxon>
        <taxon>Oxalobacteraceae</taxon>
        <taxon>Telluria group</taxon>
        <taxon>Duganella</taxon>
    </lineage>
</organism>
<accession>A0ABW9WGX0</accession>
<proteinExistence type="predicted"/>
<keyword evidence="2" id="KW-1185">Reference proteome</keyword>
<protein>
    <submittedName>
        <fullName evidence="1">Uncharacterized protein</fullName>
    </submittedName>
</protein>
<evidence type="ECO:0000313" key="2">
    <source>
        <dbReference type="Proteomes" id="UP000466332"/>
    </source>
</evidence>